<evidence type="ECO:0000256" key="1">
    <source>
        <dbReference type="SAM" id="MobiDB-lite"/>
    </source>
</evidence>
<gene>
    <name evidence="3" type="primary">LOC110295097</name>
</gene>
<dbReference type="RefSeq" id="XP_021019235.1">
    <property type="nucleotide sequence ID" value="XM_021163576.1"/>
</dbReference>
<evidence type="ECO:0000313" key="3">
    <source>
        <dbReference type="RefSeq" id="XP_021019235.1"/>
    </source>
</evidence>
<dbReference type="GeneID" id="110295097"/>
<keyword evidence="2" id="KW-1185">Reference proteome</keyword>
<dbReference type="AlphaFoldDB" id="A0A6P5PUI9"/>
<feature type="compositionally biased region" description="Basic and acidic residues" evidence="1">
    <location>
        <begin position="7"/>
        <end position="20"/>
    </location>
</feature>
<dbReference type="KEGG" id="mcal:110295097"/>
<feature type="region of interest" description="Disordered" evidence="1">
    <location>
        <begin position="1"/>
        <end position="38"/>
    </location>
</feature>
<protein>
    <submittedName>
        <fullName evidence="3">Dynein heavy chain 7, axonemal-like</fullName>
    </submittedName>
</protein>
<name>A0A6P5PUI9_MUSCR</name>
<evidence type="ECO:0000313" key="2">
    <source>
        <dbReference type="Proteomes" id="UP000515126"/>
    </source>
</evidence>
<accession>A0A6P5PUI9</accession>
<organism evidence="2 3">
    <name type="scientific">Mus caroli</name>
    <name type="common">Ryukyu mouse</name>
    <name type="synonym">Ricefield mouse</name>
    <dbReference type="NCBI Taxonomy" id="10089"/>
    <lineage>
        <taxon>Eukaryota</taxon>
        <taxon>Metazoa</taxon>
        <taxon>Chordata</taxon>
        <taxon>Craniata</taxon>
        <taxon>Vertebrata</taxon>
        <taxon>Euteleostomi</taxon>
        <taxon>Mammalia</taxon>
        <taxon>Eutheria</taxon>
        <taxon>Euarchontoglires</taxon>
        <taxon>Glires</taxon>
        <taxon>Rodentia</taxon>
        <taxon>Myomorpha</taxon>
        <taxon>Muroidea</taxon>
        <taxon>Muridae</taxon>
        <taxon>Murinae</taxon>
        <taxon>Mus</taxon>
        <taxon>Mus</taxon>
    </lineage>
</organism>
<feature type="compositionally biased region" description="Polar residues" evidence="1">
    <location>
        <begin position="24"/>
        <end position="38"/>
    </location>
</feature>
<proteinExistence type="predicted"/>
<sequence length="218" mass="25213">MKALKTKMKDKLSSKEKDKLPTTVLPQLTSTGVKPQWQQTAPSLHLNMKQENPILEPYPLKNEQSFADYMEHFQQKGKRLYQIDDKRSVPSTSRAKVKSPQKERENFRSTLVKLIMQQDGGLESDVIDESDIPKATTTAREKDISRYYYYIRHGLDTDHVAPMEDSWLEHVLQLVPQHLKILNNSIMVLSDEIREDYLLSVKKSIGPPVLPQLFHKCP</sequence>
<reference evidence="3" key="1">
    <citation type="submission" date="2025-08" db="UniProtKB">
        <authorList>
            <consortium name="RefSeq"/>
        </authorList>
    </citation>
    <scope>IDENTIFICATION</scope>
</reference>
<dbReference type="Proteomes" id="UP000515126">
    <property type="component" value="Chromosome 1"/>
</dbReference>
<feature type="region of interest" description="Disordered" evidence="1">
    <location>
        <begin position="80"/>
        <end position="104"/>
    </location>
</feature>